<dbReference type="EMBL" id="JANLCK010000008">
    <property type="protein sequence ID" value="MCS5727049.1"/>
    <property type="molecule type" value="Genomic_DNA"/>
</dbReference>
<evidence type="ECO:0000313" key="2">
    <source>
        <dbReference type="Proteomes" id="UP001165587"/>
    </source>
</evidence>
<sequence>MADPEYCATLVVRDAVTKLDALAIVALAVDRPVSGAGTVHPFIELESGARVEIEIPKFGEPPPLALDVYSGLGFEHAAMSALALLARLEEATAWTVKPDFTL</sequence>
<accession>A0AA41XIF2</accession>
<reference evidence="1" key="1">
    <citation type="submission" date="2022-08" db="EMBL/GenBank/DDBJ databases">
        <authorList>
            <person name="Deng Y."/>
            <person name="Han X.-F."/>
            <person name="Zhang Y.-Q."/>
        </authorList>
    </citation>
    <scope>NUCLEOTIDE SEQUENCE</scope>
    <source>
        <strain evidence="1">CPCC 203407</strain>
    </source>
</reference>
<evidence type="ECO:0000313" key="1">
    <source>
        <dbReference type="EMBL" id="MCS5727049.1"/>
    </source>
</evidence>
<keyword evidence="2" id="KW-1185">Reference proteome</keyword>
<dbReference type="RefSeq" id="WP_259530020.1">
    <property type="nucleotide sequence ID" value="NZ_JANLCK010000008.1"/>
</dbReference>
<comment type="caution">
    <text evidence="1">The sequence shown here is derived from an EMBL/GenBank/DDBJ whole genome shotgun (WGS) entry which is preliminary data.</text>
</comment>
<name>A0AA41XIF2_9MICO</name>
<dbReference type="AlphaFoldDB" id="A0AA41XIF2"/>
<gene>
    <name evidence="1" type="ORF">N1028_14205</name>
</gene>
<dbReference type="Proteomes" id="UP001165587">
    <property type="component" value="Unassembled WGS sequence"/>
</dbReference>
<organism evidence="1 2">
    <name type="scientific">Herbiconiux oxytropis</name>
    <dbReference type="NCBI Taxonomy" id="2970915"/>
    <lineage>
        <taxon>Bacteria</taxon>
        <taxon>Bacillati</taxon>
        <taxon>Actinomycetota</taxon>
        <taxon>Actinomycetes</taxon>
        <taxon>Micrococcales</taxon>
        <taxon>Microbacteriaceae</taxon>
        <taxon>Herbiconiux</taxon>
    </lineage>
</organism>
<protein>
    <submittedName>
        <fullName evidence="1">Uncharacterized protein</fullName>
    </submittedName>
</protein>
<proteinExistence type="predicted"/>